<organism evidence="15 16">
    <name type="scientific">Candidatus Thermofonsia Clade 3 bacterium</name>
    <dbReference type="NCBI Taxonomy" id="2364212"/>
    <lineage>
        <taxon>Bacteria</taxon>
        <taxon>Bacillati</taxon>
        <taxon>Chloroflexota</taxon>
        <taxon>Candidatus Thermofontia</taxon>
        <taxon>Candidatus Thermofonsia Clade 3</taxon>
    </lineage>
</organism>
<dbReference type="InterPro" id="IPR014001">
    <property type="entry name" value="Helicase_ATP-bd"/>
</dbReference>
<dbReference type="GO" id="GO:0009378">
    <property type="term" value="F:four-way junction helicase activity"/>
    <property type="evidence" value="ECO:0007669"/>
    <property type="project" value="TreeGrafter"/>
</dbReference>
<dbReference type="InterPro" id="IPR011545">
    <property type="entry name" value="DEAD/DEAH_box_helicase_dom"/>
</dbReference>
<feature type="domain" description="Helicase ATP-binding" evidence="13">
    <location>
        <begin position="35"/>
        <end position="203"/>
    </location>
</feature>
<feature type="domain" description="Helicase C-terminal" evidence="14">
    <location>
        <begin position="230"/>
        <end position="374"/>
    </location>
</feature>
<dbReference type="Gene3D" id="3.40.50.300">
    <property type="entry name" value="P-loop containing nucleotide triphosphate hydrolases"/>
    <property type="match status" value="2"/>
</dbReference>
<dbReference type="PROSITE" id="PS51194">
    <property type="entry name" value="HELICASE_CTER"/>
    <property type="match status" value="1"/>
</dbReference>
<dbReference type="SUPFAM" id="SSF52540">
    <property type="entry name" value="P-loop containing nucleoside triphosphate hydrolases"/>
    <property type="match status" value="1"/>
</dbReference>
<dbReference type="AlphaFoldDB" id="A0A2M8QFZ4"/>
<dbReference type="GO" id="GO:0016787">
    <property type="term" value="F:hydrolase activity"/>
    <property type="evidence" value="ECO:0007669"/>
    <property type="project" value="UniProtKB-KW"/>
</dbReference>
<dbReference type="InterPro" id="IPR029491">
    <property type="entry name" value="Helicase_HTH"/>
</dbReference>
<comment type="catalytic activity">
    <reaction evidence="9">
        <text>Couples ATP hydrolysis with the unwinding of duplex DNA by translocating in the 3'-5' direction.</text>
        <dbReference type="EC" id="5.6.2.4"/>
    </reaction>
</comment>
<reference evidence="15 16" key="1">
    <citation type="submission" date="2017-11" db="EMBL/GenBank/DDBJ databases">
        <title>Evolution of Phototrophy in the Chloroflexi Phylum Driven by Horizontal Gene Transfer.</title>
        <authorList>
            <person name="Ward L.M."/>
            <person name="Hemp J."/>
            <person name="Shih P.M."/>
            <person name="Mcglynn S.E."/>
            <person name="Fischer W."/>
        </authorList>
    </citation>
    <scope>NUCLEOTIDE SEQUENCE [LARGE SCALE GENOMIC DNA]</scope>
    <source>
        <strain evidence="15">JP3_7</strain>
    </source>
</reference>
<evidence type="ECO:0000256" key="7">
    <source>
        <dbReference type="ARBA" id="ARBA00023125"/>
    </source>
</evidence>
<keyword evidence="8" id="KW-0413">Isomerase</keyword>
<dbReference type="EC" id="5.6.2.4" evidence="10"/>
<keyword evidence="2" id="KW-0479">Metal-binding</keyword>
<dbReference type="Proteomes" id="UP000230790">
    <property type="component" value="Unassembled WGS sequence"/>
</dbReference>
<comment type="caution">
    <text evidence="15">The sequence shown here is derived from an EMBL/GenBank/DDBJ whole genome shotgun (WGS) entry which is preliminary data.</text>
</comment>
<dbReference type="GO" id="GO:0043138">
    <property type="term" value="F:3'-5' DNA helicase activity"/>
    <property type="evidence" value="ECO:0007669"/>
    <property type="project" value="UniProtKB-EC"/>
</dbReference>
<dbReference type="Pfam" id="PF16124">
    <property type="entry name" value="RecQ_Zn_bind"/>
    <property type="match status" value="1"/>
</dbReference>
<evidence type="ECO:0000256" key="2">
    <source>
        <dbReference type="ARBA" id="ARBA00022723"/>
    </source>
</evidence>
<proteinExistence type="inferred from homology"/>
<dbReference type="InterPro" id="IPR027417">
    <property type="entry name" value="P-loop_NTPase"/>
</dbReference>
<evidence type="ECO:0000256" key="5">
    <source>
        <dbReference type="ARBA" id="ARBA00022806"/>
    </source>
</evidence>
<keyword evidence="4" id="KW-0378">Hydrolase</keyword>
<dbReference type="GO" id="GO:0005524">
    <property type="term" value="F:ATP binding"/>
    <property type="evidence" value="ECO:0007669"/>
    <property type="project" value="UniProtKB-KW"/>
</dbReference>
<dbReference type="SMART" id="SM00490">
    <property type="entry name" value="HELICc"/>
    <property type="match status" value="1"/>
</dbReference>
<evidence type="ECO:0000256" key="4">
    <source>
        <dbReference type="ARBA" id="ARBA00022801"/>
    </source>
</evidence>
<evidence type="ECO:0000256" key="3">
    <source>
        <dbReference type="ARBA" id="ARBA00022741"/>
    </source>
</evidence>
<dbReference type="GO" id="GO:0005737">
    <property type="term" value="C:cytoplasm"/>
    <property type="evidence" value="ECO:0007669"/>
    <property type="project" value="TreeGrafter"/>
</dbReference>
<dbReference type="PANTHER" id="PTHR13710">
    <property type="entry name" value="DNA HELICASE RECQ FAMILY MEMBER"/>
    <property type="match status" value="1"/>
</dbReference>
<dbReference type="InterPro" id="IPR036388">
    <property type="entry name" value="WH-like_DNA-bd_sf"/>
</dbReference>
<evidence type="ECO:0000313" key="15">
    <source>
        <dbReference type="EMBL" id="PJF48726.1"/>
    </source>
</evidence>
<dbReference type="InterPro" id="IPR032284">
    <property type="entry name" value="RecQ_Zn-bd"/>
</dbReference>
<dbReference type="GO" id="GO:0006281">
    <property type="term" value="P:DNA repair"/>
    <property type="evidence" value="ECO:0007669"/>
    <property type="project" value="TreeGrafter"/>
</dbReference>
<evidence type="ECO:0000313" key="16">
    <source>
        <dbReference type="Proteomes" id="UP000230790"/>
    </source>
</evidence>
<dbReference type="GO" id="GO:0006310">
    <property type="term" value="P:DNA recombination"/>
    <property type="evidence" value="ECO:0007669"/>
    <property type="project" value="InterPro"/>
</dbReference>
<accession>A0A2M8QFZ4</accession>
<protein>
    <recommendedName>
        <fullName evidence="11">ATP-dependent DNA helicase RecQ</fullName>
        <ecNumber evidence="10">5.6.2.4</ecNumber>
    </recommendedName>
    <alternativeName>
        <fullName evidence="12">DNA 3'-5' helicase RecQ</fullName>
    </alternativeName>
</protein>
<dbReference type="Gene3D" id="1.10.10.10">
    <property type="entry name" value="Winged helix-like DNA-binding domain superfamily/Winged helix DNA-binding domain"/>
    <property type="match status" value="1"/>
</dbReference>
<dbReference type="InterPro" id="IPR001650">
    <property type="entry name" value="Helicase_C-like"/>
</dbReference>
<dbReference type="PANTHER" id="PTHR13710:SF105">
    <property type="entry name" value="ATP-DEPENDENT DNA HELICASE Q1"/>
    <property type="match status" value="1"/>
</dbReference>
<evidence type="ECO:0000256" key="11">
    <source>
        <dbReference type="ARBA" id="ARBA00044535"/>
    </source>
</evidence>
<dbReference type="Pfam" id="PF14493">
    <property type="entry name" value="HTH_40"/>
    <property type="match status" value="1"/>
</dbReference>
<keyword evidence="5 15" id="KW-0347">Helicase</keyword>
<evidence type="ECO:0000256" key="10">
    <source>
        <dbReference type="ARBA" id="ARBA00034808"/>
    </source>
</evidence>
<dbReference type="FunFam" id="3.40.50.300:FF:001389">
    <property type="entry name" value="ATP-dependent DNA helicase RecQ"/>
    <property type="match status" value="1"/>
</dbReference>
<dbReference type="Pfam" id="PF00271">
    <property type="entry name" value="Helicase_C"/>
    <property type="match status" value="1"/>
</dbReference>
<dbReference type="PROSITE" id="PS51192">
    <property type="entry name" value="HELICASE_ATP_BIND_1"/>
    <property type="match status" value="1"/>
</dbReference>
<dbReference type="GO" id="GO:0003677">
    <property type="term" value="F:DNA binding"/>
    <property type="evidence" value="ECO:0007669"/>
    <property type="project" value="UniProtKB-KW"/>
</dbReference>
<evidence type="ECO:0000256" key="12">
    <source>
        <dbReference type="ARBA" id="ARBA00044550"/>
    </source>
</evidence>
<keyword evidence="7" id="KW-0238">DNA-binding</keyword>
<dbReference type="Pfam" id="PF00270">
    <property type="entry name" value="DEAD"/>
    <property type="match status" value="1"/>
</dbReference>
<comment type="similarity">
    <text evidence="1">Belongs to the helicase family. RecQ subfamily.</text>
</comment>
<dbReference type="EMBL" id="PGTN01000007">
    <property type="protein sequence ID" value="PJF48726.1"/>
    <property type="molecule type" value="Genomic_DNA"/>
</dbReference>
<dbReference type="InterPro" id="IPR004589">
    <property type="entry name" value="DNA_helicase_ATP-dep_RecQ"/>
</dbReference>
<gene>
    <name evidence="15" type="ORF">CUN48_01905</name>
</gene>
<evidence type="ECO:0000256" key="9">
    <source>
        <dbReference type="ARBA" id="ARBA00034617"/>
    </source>
</evidence>
<keyword evidence="3" id="KW-0547">Nucleotide-binding</keyword>
<evidence type="ECO:0000256" key="1">
    <source>
        <dbReference type="ARBA" id="ARBA00005446"/>
    </source>
</evidence>
<evidence type="ECO:0000259" key="14">
    <source>
        <dbReference type="PROSITE" id="PS51194"/>
    </source>
</evidence>
<evidence type="ECO:0000259" key="13">
    <source>
        <dbReference type="PROSITE" id="PS51192"/>
    </source>
</evidence>
<dbReference type="GO" id="GO:0030894">
    <property type="term" value="C:replisome"/>
    <property type="evidence" value="ECO:0007669"/>
    <property type="project" value="TreeGrafter"/>
</dbReference>
<dbReference type="SMART" id="SM00487">
    <property type="entry name" value="DEXDc"/>
    <property type="match status" value="1"/>
</dbReference>
<dbReference type="GO" id="GO:0046872">
    <property type="term" value="F:metal ion binding"/>
    <property type="evidence" value="ECO:0007669"/>
    <property type="project" value="UniProtKB-KW"/>
</dbReference>
<name>A0A2M8QFZ4_9CHLR</name>
<evidence type="ECO:0000256" key="8">
    <source>
        <dbReference type="ARBA" id="ARBA00023235"/>
    </source>
</evidence>
<dbReference type="NCBIfam" id="TIGR00614">
    <property type="entry name" value="recQ_fam"/>
    <property type="match status" value="1"/>
</dbReference>
<keyword evidence="6" id="KW-0067">ATP-binding</keyword>
<sequence>MPESPAASFDESALLRLLRERFGLTCFRDGQRAAIAHLLAGRNTLVVMPTGSGKSLIYQLCAMALPGTALVISPLIALMKDQVDRLRAIGIPATFINSSLSMPEQQQRIEGLERGEWRLVYIAPERLRSAAFVHALRRARVSLLAVDEAHCISQWGHDFRPDYLRIGAMRKALGEPVTVALTATATPEVQDDIVGQLGLPAVERVITGFARPNLVFHVRFTPDLASKYRAIRKVLSAVRGAGIIYVGTRREAEELAATIESEHRAPVYVYHGGMERSQRVLAQDAFLDRADAIMVATNAFGMGVDRPDVRFVVHYNIPGALEAYYQEAGRAGRDGKPAQCMLLYAPQDRQLQEWFIENDAPSRNELVRLHRVIASCVEKGAARLSLDALCREARLSEVKLRVGLSHLERVGALETWHEDVQVTSFAPGELHEDALRQIEADVRRWRAHKRVQLDKMIAYAETTTRCRQQMLVEHFGDASEVRAWPCCDFHVREARGEPHPQFKLPALPRAQAQGQFEKQNSLDATAKLFDAGLSVREVAARRGLSLSTVYMHAAQLIAAGRLALRRVVSESAEVEIRRAIAQVNSTERLAPIKALLPDTIDYGEIRCVMAQLAQAKSGDGPGARDG</sequence>
<evidence type="ECO:0000256" key="6">
    <source>
        <dbReference type="ARBA" id="ARBA00022840"/>
    </source>
</evidence>
<dbReference type="GO" id="GO:0043590">
    <property type="term" value="C:bacterial nucleoid"/>
    <property type="evidence" value="ECO:0007669"/>
    <property type="project" value="TreeGrafter"/>
</dbReference>
<dbReference type="CDD" id="cd17920">
    <property type="entry name" value="DEXHc_RecQ"/>
    <property type="match status" value="1"/>
</dbReference>